<feature type="compositionally biased region" description="Pro residues" evidence="1">
    <location>
        <begin position="573"/>
        <end position="589"/>
    </location>
</feature>
<feature type="region of interest" description="Disordered" evidence="1">
    <location>
        <begin position="270"/>
        <end position="321"/>
    </location>
</feature>
<dbReference type="PANTHER" id="PTHR48125">
    <property type="entry name" value="LP07818P1"/>
    <property type="match status" value="1"/>
</dbReference>
<feature type="region of interest" description="Disordered" evidence="1">
    <location>
        <begin position="516"/>
        <end position="594"/>
    </location>
</feature>
<keyword evidence="3" id="KW-1185">Reference proteome</keyword>
<gene>
    <name evidence="2" type="ORF">PAPYR_10094</name>
</gene>
<protein>
    <submittedName>
        <fullName evidence="2">Uncharacterized protein</fullName>
    </submittedName>
</protein>
<evidence type="ECO:0000313" key="3">
    <source>
        <dbReference type="Proteomes" id="UP001141327"/>
    </source>
</evidence>
<feature type="region of interest" description="Disordered" evidence="1">
    <location>
        <begin position="876"/>
        <end position="949"/>
    </location>
</feature>
<accession>A0ABQ8U6S4</accession>
<feature type="region of interest" description="Disordered" evidence="1">
    <location>
        <begin position="721"/>
        <end position="805"/>
    </location>
</feature>
<feature type="compositionally biased region" description="Pro residues" evidence="1">
    <location>
        <begin position="754"/>
        <end position="770"/>
    </location>
</feature>
<dbReference type="Proteomes" id="UP001141327">
    <property type="component" value="Unassembled WGS sequence"/>
</dbReference>
<organism evidence="2 3">
    <name type="scientific">Paratrimastix pyriformis</name>
    <dbReference type="NCBI Taxonomy" id="342808"/>
    <lineage>
        <taxon>Eukaryota</taxon>
        <taxon>Metamonada</taxon>
        <taxon>Preaxostyla</taxon>
        <taxon>Paratrimastigidae</taxon>
        <taxon>Paratrimastix</taxon>
    </lineage>
</organism>
<feature type="compositionally biased region" description="Polar residues" evidence="1">
    <location>
        <begin position="307"/>
        <end position="321"/>
    </location>
</feature>
<evidence type="ECO:0000313" key="2">
    <source>
        <dbReference type="EMBL" id="KAJ4455024.1"/>
    </source>
</evidence>
<dbReference type="PANTHER" id="PTHR48125:SF12">
    <property type="entry name" value="AT HOOK TRANSCRIPTION FACTOR FAMILY-RELATED"/>
    <property type="match status" value="1"/>
</dbReference>
<sequence length="1083" mass="116701">MVNSLAHGVSRRVEIAPTIGPNGNGDMRLGMNLAQIVSFTEAAPTPILADATTTSSEVTSVLSENALATNSVRMFYLDLFFRFINPYHGLISRSVETFKSENLLEIERINGKLADALRVQLYSAGALSAFSYGNPPLARLCLSEALNNAGHIYDTLGDEPDFEEEDMTLEHPNIPQATVEAARGFALLSACFRSSSWKRSLHYLRIAAGLLSRCSFMPLSHLVTAFNQPFLFTRDAAHLLGASGNAALANAATSLLQALSISSAPANPPRLPSPATIPLAQPPACPDSEAQPACPETEEPPPLPPASCNQSRPPQPQMQSHAGLSELLETISSSLAHSPLSSFLRTARFVPSCTMTPLQSLFEYCDMNYSQTIFMQALQQQVRFREKALGAPPSHFGGVLAYQRAVGPLPWEFPTSTTGSFDHPLSVRMGITVTIWNMITRTFHVRISDGFVTGRPLVSFSPFNYMEDDKRPFNEDEEPFLQWPEASHPALDMEDARAVLTELLLMRDMIRADDAGCEMSSSATAPPAPAPPQPTPDDTEAPPDPEDAMETESPEAAAAAATSSAPDADAAPMSPPASPPETPPRPAPAPALLCDVPFDQEPADMKSSVDVASDELSRWMAPFGYYVLTAMFETWTGNPSEALRFANRAVALLRAQQQLYGRPSFMFIDSPIFPLVALGEAYHFLLTTSHKSPAEQPHQQPVAQGGCQTDANKNLIHLLLSDPSFQPAPSPDETVPGHARIPFPLPLPSMARPPVDPTPMPPEPAHPSPVPGTVKARVEPLDHNSPSSPSSPESPNNPTTPPEPCRSAACQFTISRDLVDLSFHNYGQVVELLQCYAERGISCSDYCARAARRLYRKTGRVLGKLAASAVIEHDADDMSHHPVAPLGTGPLPEPSPTHKRSSPSGPTAGNVDLLDFPLPPAEADASHHPGPPASHTRSSDQPTPTPAGAFSPTSIFGAGVFLGDSSDDSPTIDQLLDPNLPSLTRQANSAKIRFTLSASSLEPFVNPFSTQLQSHLFSLFKETLSWTSVSMTAIFRLEMEYLSIRLVTASGQTVLSATITSWALSQYTSPCAIRFIAAGLTRR</sequence>
<feature type="compositionally biased region" description="Acidic residues" evidence="1">
    <location>
        <begin position="537"/>
        <end position="553"/>
    </location>
</feature>
<feature type="compositionally biased region" description="Low complexity" evidence="1">
    <location>
        <begin position="554"/>
        <end position="572"/>
    </location>
</feature>
<evidence type="ECO:0000256" key="1">
    <source>
        <dbReference type="SAM" id="MobiDB-lite"/>
    </source>
</evidence>
<reference evidence="2" key="1">
    <citation type="journal article" date="2022" name="bioRxiv">
        <title>Genomics of Preaxostyla Flagellates Illuminates Evolutionary Transitions and the Path Towards Mitochondrial Loss.</title>
        <authorList>
            <person name="Novak L.V.F."/>
            <person name="Treitli S.C."/>
            <person name="Pyrih J."/>
            <person name="Halakuc P."/>
            <person name="Pipaliya S.V."/>
            <person name="Vacek V."/>
            <person name="Brzon O."/>
            <person name="Soukal P."/>
            <person name="Eme L."/>
            <person name="Dacks J.B."/>
            <person name="Karnkowska A."/>
            <person name="Elias M."/>
            <person name="Hampl V."/>
        </authorList>
    </citation>
    <scope>NUCLEOTIDE SEQUENCE</scope>
    <source>
        <strain evidence="2">RCP-MX</strain>
    </source>
</reference>
<name>A0ABQ8U6S4_9EUKA</name>
<feature type="compositionally biased region" description="Pro residues" evidence="1">
    <location>
        <begin position="526"/>
        <end position="535"/>
    </location>
</feature>
<proteinExistence type="predicted"/>
<comment type="caution">
    <text evidence="2">The sequence shown here is derived from an EMBL/GenBank/DDBJ whole genome shotgun (WGS) entry which is preliminary data.</text>
</comment>
<feature type="compositionally biased region" description="Low complexity" evidence="1">
    <location>
        <begin position="785"/>
        <end position="797"/>
    </location>
</feature>
<dbReference type="EMBL" id="JAPMOS010000123">
    <property type="protein sequence ID" value="KAJ4455024.1"/>
    <property type="molecule type" value="Genomic_DNA"/>
</dbReference>